<dbReference type="EMBL" id="BQXU01000006">
    <property type="protein sequence ID" value="GKT43082.1"/>
    <property type="molecule type" value="Genomic_DNA"/>
</dbReference>
<feature type="signal peptide" evidence="1">
    <location>
        <begin position="1"/>
        <end position="26"/>
    </location>
</feature>
<protein>
    <submittedName>
        <fullName evidence="2">Uncharacterized protein</fullName>
    </submittedName>
</protein>
<keyword evidence="1" id="KW-0732">Signal</keyword>
<reference evidence="2 3" key="1">
    <citation type="submission" date="2022-03" db="EMBL/GenBank/DDBJ databases">
        <title>Genome data of Colletotrichum spp.</title>
        <authorList>
            <person name="Utami Y.D."/>
            <person name="Hiruma K."/>
        </authorList>
    </citation>
    <scope>NUCLEOTIDE SEQUENCE [LARGE SCALE GENOMIC DNA]</scope>
    <source>
        <strain evidence="2 3">MAFF 239500</strain>
    </source>
</reference>
<dbReference type="RefSeq" id="XP_049125432.1">
    <property type="nucleotide sequence ID" value="XM_049269475.1"/>
</dbReference>
<keyword evidence="3" id="KW-1185">Reference proteome</keyword>
<evidence type="ECO:0000313" key="3">
    <source>
        <dbReference type="Proteomes" id="UP001055115"/>
    </source>
</evidence>
<dbReference type="AlphaFoldDB" id="A0AA37L756"/>
<comment type="caution">
    <text evidence="2">The sequence shown here is derived from an EMBL/GenBank/DDBJ whole genome shotgun (WGS) entry which is preliminary data.</text>
</comment>
<dbReference type="Proteomes" id="UP001055115">
    <property type="component" value="Unassembled WGS sequence"/>
</dbReference>
<sequence length="69" mass="7452">MPIHLQYARSSLPVLAALIVSGHITAGDVIDLPLPHPEVWPNTVAYVYTGQGEVTDAVRENILYLAGKV</sequence>
<accession>A0AA37L756</accession>
<organism evidence="2 3">
    <name type="scientific">Colletotrichum spaethianum</name>
    <dbReference type="NCBI Taxonomy" id="700344"/>
    <lineage>
        <taxon>Eukaryota</taxon>
        <taxon>Fungi</taxon>
        <taxon>Dikarya</taxon>
        <taxon>Ascomycota</taxon>
        <taxon>Pezizomycotina</taxon>
        <taxon>Sordariomycetes</taxon>
        <taxon>Hypocreomycetidae</taxon>
        <taxon>Glomerellales</taxon>
        <taxon>Glomerellaceae</taxon>
        <taxon>Colletotrichum</taxon>
        <taxon>Colletotrichum spaethianum species complex</taxon>
    </lineage>
</organism>
<evidence type="ECO:0000256" key="1">
    <source>
        <dbReference type="SAM" id="SignalP"/>
    </source>
</evidence>
<name>A0AA37L756_9PEZI</name>
<evidence type="ECO:0000313" key="2">
    <source>
        <dbReference type="EMBL" id="GKT43082.1"/>
    </source>
</evidence>
<proteinExistence type="predicted"/>
<feature type="chain" id="PRO_5041298017" evidence="1">
    <location>
        <begin position="27"/>
        <end position="69"/>
    </location>
</feature>
<gene>
    <name evidence="2" type="ORF">ColSpa_03263</name>
</gene>
<dbReference type="GeneID" id="73324065"/>